<evidence type="ECO:0000256" key="1">
    <source>
        <dbReference type="SAM" id="Coils"/>
    </source>
</evidence>
<sequence>MNNTTAARFQSMSVFMTKFKRVQQNLFALQQENQRLRAKMKATVAETGQCRKEVQEKQRLEAEMEIHYAQAQSTQDRQQIRAQDLETRLKQLREHRKDLIKCSRQQKEQCDSAKMVLAKFQQLFTETEAEAISTTERLESLAKDKIRLERALQQRHTDITMLERRNASASDSLKQMTALLVDGASRPETRTSG</sequence>
<protein>
    <submittedName>
        <fullName evidence="2">Uncharacterized protein</fullName>
    </submittedName>
</protein>
<name>A0A8J6AUM6_9EUKA</name>
<evidence type="ECO:0000313" key="3">
    <source>
        <dbReference type="Proteomes" id="UP000717585"/>
    </source>
</evidence>
<organism evidence="2 3">
    <name type="scientific">Carpediemonas membranifera</name>
    <dbReference type="NCBI Taxonomy" id="201153"/>
    <lineage>
        <taxon>Eukaryota</taxon>
        <taxon>Metamonada</taxon>
        <taxon>Carpediemonas-like organisms</taxon>
        <taxon>Carpediemonas</taxon>
    </lineage>
</organism>
<keyword evidence="1" id="KW-0175">Coiled coil</keyword>
<dbReference type="AlphaFoldDB" id="A0A8J6AUM6"/>
<proteinExistence type="predicted"/>
<dbReference type="Proteomes" id="UP000717585">
    <property type="component" value="Unassembled WGS sequence"/>
</dbReference>
<reference evidence="2" key="1">
    <citation type="submission" date="2021-05" db="EMBL/GenBank/DDBJ databases">
        <title>A free-living protist that lacks canonical eukaryotic 1 DNA replication and segregation systems.</title>
        <authorList>
            <person name="Salas-Leiva D.E."/>
            <person name="Tromer E.C."/>
            <person name="Curtis B.A."/>
            <person name="Jerlstrom-Hultqvist J."/>
            <person name="Kolisko M."/>
            <person name="Yi Z."/>
            <person name="Salas-Leiva J.S."/>
            <person name="Gallot-Lavallee L."/>
            <person name="Kops G.J.P.L."/>
            <person name="Archibald J.M."/>
            <person name="Simpson A.G.B."/>
            <person name="Roger A.J."/>
        </authorList>
    </citation>
    <scope>NUCLEOTIDE SEQUENCE</scope>
    <source>
        <strain evidence="2">BICM</strain>
    </source>
</reference>
<accession>A0A8J6AUM6</accession>
<evidence type="ECO:0000313" key="2">
    <source>
        <dbReference type="EMBL" id="KAG9392900.1"/>
    </source>
</evidence>
<gene>
    <name evidence="2" type="ORF">J8273_5712</name>
</gene>
<feature type="coiled-coil region" evidence="1">
    <location>
        <begin position="19"/>
        <end position="102"/>
    </location>
</feature>
<keyword evidence="3" id="KW-1185">Reference proteome</keyword>
<dbReference type="EMBL" id="JAHDYR010000030">
    <property type="protein sequence ID" value="KAG9392900.1"/>
    <property type="molecule type" value="Genomic_DNA"/>
</dbReference>
<comment type="caution">
    <text evidence="2">The sequence shown here is derived from an EMBL/GenBank/DDBJ whole genome shotgun (WGS) entry which is preliminary data.</text>
</comment>